<evidence type="ECO:0000313" key="5">
    <source>
        <dbReference type="Proteomes" id="UP000272560"/>
    </source>
</evidence>
<organism evidence="4 5">
    <name type="scientific">Arthrobacter cheniae</name>
    <dbReference type="NCBI Taxonomy" id="1258888"/>
    <lineage>
        <taxon>Bacteria</taxon>
        <taxon>Bacillati</taxon>
        <taxon>Actinomycetota</taxon>
        <taxon>Actinomycetes</taxon>
        <taxon>Micrococcales</taxon>
        <taxon>Micrococcaceae</taxon>
        <taxon>Arthrobacter</taxon>
    </lineage>
</organism>
<evidence type="ECO:0000313" key="4">
    <source>
        <dbReference type="EMBL" id="RJT83074.1"/>
    </source>
</evidence>
<dbReference type="FunFam" id="3.40.50.720:FF:000594">
    <property type="entry name" value="Short-chain oxidoreductase"/>
    <property type="match status" value="1"/>
</dbReference>
<dbReference type="PANTHER" id="PTHR24320:SF227">
    <property type="entry name" value="RETINOL DEHYDROGENASE 11"/>
    <property type="match status" value="1"/>
</dbReference>
<dbReference type="PRINTS" id="PR00081">
    <property type="entry name" value="GDHRDH"/>
</dbReference>
<comment type="caution">
    <text evidence="4">The sequence shown here is derived from an EMBL/GenBank/DDBJ whole genome shotgun (WGS) entry which is preliminary data.</text>
</comment>
<evidence type="ECO:0000256" key="2">
    <source>
        <dbReference type="ARBA" id="ARBA00023002"/>
    </source>
</evidence>
<evidence type="ECO:0000256" key="1">
    <source>
        <dbReference type="ARBA" id="ARBA00006484"/>
    </source>
</evidence>
<dbReference type="InterPro" id="IPR036291">
    <property type="entry name" value="NAD(P)-bd_dom_sf"/>
</dbReference>
<proteinExistence type="inferred from homology"/>
<dbReference type="Proteomes" id="UP000272560">
    <property type="component" value="Unassembled WGS sequence"/>
</dbReference>
<dbReference type="EMBL" id="QZVT01000001">
    <property type="protein sequence ID" value="RJT83074.1"/>
    <property type="molecule type" value="Genomic_DNA"/>
</dbReference>
<dbReference type="OrthoDB" id="4577644at2"/>
<dbReference type="RefSeq" id="WP_120147167.1">
    <property type="nucleotide sequence ID" value="NZ_QZVT01000001.1"/>
</dbReference>
<accession>A0A3A5MIM7</accession>
<keyword evidence="2" id="KW-0560">Oxidoreductase</keyword>
<dbReference type="Pfam" id="PF00106">
    <property type="entry name" value="adh_short"/>
    <property type="match status" value="1"/>
</dbReference>
<keyword evidence="5" id="KW-1185">Reference proteome</keyword>
<gene>
    <name evidence="4" type="ORF">D6T63_01035</name>
</gene>
<dbReference type="CDD" id="cd05327">
    <property type="entry name" value="retinol-DH_like_SDR_c_like"/>
    <property type="match status" value="1"/>
</dbReference>
<dbReference type="Gene3D" id="3.40.50.720">
    <property type="entry name" value="NAD(P)-binding Rossmann-like Domain"/>
    <property type="match status" value="1"/>
</dbReference>
<dbReference type="AlphaFoldDB" id="A0A3A5MIM7"/>
<dbReference type="InterPro" id="IPR002347">
    <property type="entry name" value="SDR_fam"/>
</dbReference>
<dbReference type="SUPFAM" id="SSF51735">
    <property type="entry name" value="NAD(P)-binding Rossmann-fold domains"/>
    <property type="match status" value="1"/>
</dbReference>
<sequence>MTAITSPFTAATTALEVVEGIDLSNRTAIVTGGASGIGVETARALAHAGADVTIAVRDVGAGQRVAEDIGRTSKGAVVQVRALDLADLASVDRFADDWSGPLHILVNNAGVMMTPELRTTLGWELQFATNHLGHAALAIGLHDALAAAGGARIVSVSSSGHGMSDIVYDDLFFQRRPYDAGHAYGQSKTANVLLAVEATRRWAEDGITANAVMPGGIWTNLQRYWDPEVLAATKAQVASAGLTAKTPEQGAATSVFAATSPLLRSIGGRYLEDCGDAEIVPEIIDGVYGVRPYALDAANAERLWDVSLELLRDARR</sequence>
<comment type="similarity">
    <text evidence="1">Belongs to the short-chain dehydrogenases/reductases (SDR) family.</text>
</comment>
<reference evidence="4 5" key="1">
    <citation type="submission" date="2018-09" db="EMBL/GenBank/DDBJ databases">
        <title>Novel species of Arthrobacter.</title>
        <authorList>
            <person name="Liu Q."/>
            <person name="Xin Y.-H."/>
        </authorList>
    </citation>
    <scope>NUCLEOTIDE SEQUENCE [LARGE SCALE GENOMIC DNA]</scope>
    <source>
        <strain evidence="4 5">Hz2</strain>
    </source>
</reference>
<dbReference type="GO" id="GO:0016491">
    <property type="term" value="F:oxidoreductase activity"/>
    <property type="evidence" value="ECO:0007669"/>
    <property type="project" value="UniProtKB-KW"/>
</dbReference>
<dbReference type="PANTHER" id="PTHR24320">
    <property type="entry name" value="RETINOL DEHYDROGENASE"/>
    <property type="match status" value="1"/>
</dbReference>
<name>A0A3A5MIM7_9MICC</name>
<protein>
    <recommendedName>
        <fullName evidence="3">Probable oxidoreductase</fullName>
    </recommendedName>
</protein>
<evidence type="ECO:0000256" key="3">
    <source>
        <dbReference type="ARBA" id="ARBA00071493"/>
    </source>
</evidence>